<keyword evidence="8" id="KW-0406">Ion transport</keyword>
<keyword evidence="13" id="KW-0628">Postsynaptic cell membrane</keyword>
<keyword evidence="6 18" id="KW-1133">Transmembrane helix</keyword>
<dbReference type="SUPFAM" id="SSF90112">
    <property type="entry name" value="Neurotransmitter-gated ion-channel transmembrane pore"/>
    <property type="match status" value="1"/>
</dbReference>
<dbReference type="Proteomes" id="UP001516400">
    <property type="component" value="Unassembled WGS sequence"/>
</dbReference>
<dbReference type="InterPro" id="IPR036719">
    <property type="entry name" value="Neuro-gated_channel_TM_sf"/>
</dbReference>
<keyword evidence="10" id="KW-1015">Disulfide bond</keyword>
<dbReference type="Pfam" id="PF02932">
    <property type="entry name" value="Neur_chan_memb"/>
    <property type="match status" value="1"/>
</dbReference>
<dbReference type="EMBL" id="JABFTP020000124">
    <property type="protein sequence ID" value="KAL3279041.1"/>
    <property type="molecule type" value="Genomic_DNA"/>
</dbReference>
<gene>
    <name evidence="20" type="ORF">HHI36_016557</name>
</gene>
<evidence type="ECO:0000313" key="20">
    <source>
        <dbReference type="EMBL" id="KAL3279041.1"/>
    </source>
</evidence>
<keyword evidence="4 18" id="KW-0812">Transmembrane</keyword>
<evidence type="ECO:0000256" key="18">
    <source>
        <dbReference type="SAM" id="Phobius"/>
    </source>
</evidence>
<evidence type="ECO:0000259" key="19">
    <source>
        <dbReference type="Pfam" id="PF02932"/>
    </source>
</evidence>
<dbReference type="FunFam" id="1.20.58.390:FF:000022">
    <property type="entry name" value="Nicotinic acetylcholine receptor subunit alpha4"/>
    <property type="match status" value="1"/>
</dbReference>
<proteinExistence type="inferred from homology"/>
<evidence type="ECO:0000256" key="2">
    <source>
        <dbReference type="ARBA" id="ARBA00022448"/>
    </source>
</evidence>
<keyword evidence="5" id="KW-0732">Signal</keyword>
<keyword evidence="14" id="KW-1071">Ligand-gated ion channel</keyword>
<dbReference type="InterPro" id="IPR006029">
    <property type="entry name" value="Neurotrans-gated_channel_TM"/>
</dbReference>
<evidence type="ECO:0000256" key="15">
    <source>
        <dbReference type="ARBA" id="ARBA00023303"/>
    </source>
</evidence>
<name>A0ABD2NKX9_9CUCU</name>
<keyword evidence="11" id="KW-0675">Receptor</keyword>
<evidence type="ECO:0000256" key="1">
    <source>
        <dbReference type="ARBA" id="ARBA00009237"/>
    </source>
</evidence>
<evidence type="ECO:0000313" key="21">
    <source>
        <dbReference type="Proteomes" id="UP001516400"/>
    </source>
</evidence>
<evidence type="ECO:0000256" key="17">
    <source>
        <dbReference type="SAM" id="MobiDB-lite"/>
    </source>
</evidence>
<evidence type="ECO:0000256" key="9">
    <source>
        <dbReference type="ARBA" id="ARBA00023136"/>
    </source>
</evidence>
<organism evidence="20 21">
    <name type="scientific">Cryptolaemus montrouzieri</name>
    <dbReference type="NCBI Taxonomy" id="559131"/>
    <lineage>
        <taxon>Eukaryota</taxon>
        <taxon>Metazoa</taxon>
        <taxon>Ecdysozoa</taxon>
        <taxon>Arthropoda</taxon>
        <taxon>Hexapoda</taxon>
        <taxon>Insecta</taxon>
        <taxon>Pterygota</taxon>
        <taxon>Neoptera</taxon>
        <taxon>Endopterygota</taxon>
        <taxon>Coleoptera</taxon>
        <taxon>Polyphaga</taxon>
        <taxon>Cucujiformia</taxon>
        <taxon>Coccinelloidea</taxon>
        <taxon>Coccinellidae</taxon>
        <taxon>Scymninae</taxon>
        <taxon>Scymnini</taxon>
        <taxon>Cryptolaemus</taxon>
    </lineage>
</organism>
<keyword evidence="7" id="KW-0770">Synapse</keyword>
<evidence type="ECO:0000256" key="8">
    <source>
        <dbReference type="ARBA" id="ARBA00023065"/>
    </source>
</evidence>
<evidence type="ECO:0000256" key="7">
    <source>
        <dbReference type="ARBA" id="ARBA00023018"/>
    </source>
</evidence>
<dbReference type="AlphaFoldDB" id="A0ABD2NKX9"/>
<keyword evidence="15" id="KW-0407">Ion channel</keyword>
<reference evidence="20 21" key="1">
    <citation type="journal article" date="2021" name="BMC Biol.">
        <title>Horizontally acquired antibacterial genes associated with adaptive radiation of ladybird beetles.</title>
        <authorList>
            <person name="Li H.S."/>
            <person name="Tang X.F."/>
            <person name="Huang Y.H."/>
            <person name="Xu Z.Y."/>
            <person name="Chen M.L."/>
            <person name="Du X.Y."/>
            <person name="Qiu B.Y."/>
            <person name="Chen P.T."/>
            <person name="Zhang W."/>
            <person name="Slipinski A."/>
            <person name="Escalona H.E."/>
            <person name="Waterhouse R.M."/>
            <person name="Zwick A."/>
            <person name="Pang H."/>
        </authorList>
    </citation>
    <scope>NUCLEOTIDE SEQUENCE [LARGE SCALE GENOMIC DNA]</scope>
    <source>
        <strain evidence="20">SYSU2018</strain>
    </source>
</reference>
<feature type="region of interest" description="Disordered" evidence="17">
    <location>
        <begin position="83"/>
        <end position="105"/>
    </location>
</feature>
<dbReference type="GO" id="GO:0098655">
    <property type="term" value="P:monoatomic cation transmembrane transport"/>
    <property type="evidence" value="ECO:0007669"/>
    <property type="project" value="UniProtKB-ARBA"/>
</dbReference>
<evidence type="ECO:0000256" key="4">
    <source>
        <dbReference type="ARBA" id="ARBA00022692"/>
    </source>
</evidence>
<feature type="domain" description="Neurotransmitter-gated ion-channel transmembrane" evidence="19">
    <location>
        <begin position="1"/>
        <end position="217"/>
    </location>
</feature>
<evidence type="ECO:0000256" key="6">
    <source>
        <dbReference type="ARBA" id="ARBA00022989"/>
    </source>
</evidence>
<evidence type="ECO:0000256" key="12">
    <source>
        <dbReference type="ARBA" id="ARBA00023180"/>
    </source>
</evidence>
<protein>
    <recommendedName>
        <fullName evidence="19">Neurotransmitter-gated ion-channel transmembrane domain-containing protein</fullName>
    </recommendedName>
</protein>
<evidence type="ECO:0000256" key="5">
    <source>
        <dbReference type="ARBA" id="ARBA00022729"/>
    </source>
</evidence>
<keyword evidence="3" id="KW-1003">Cell membrane</keyword>
<evidence type="ECO:0000256" key="10">
    <source>
        <dbReference type="ARBA" id="ARBA00023157"/>
    </source>
</evidence>
<evidence type="ECO:0000256" key="11">
    <source>
        <dbReference type="ARBA" id="ARBA00023170"/>
    </source>
</evidence>
<evidence type="ECO:0000256" key="14">
    <source>
        <dbReference type="ARBA" id="ARBA00023286"/>
    </source>
</evidence>
<accession>A0ABD2NKX9</accession>
<dbReference type="Gene3D" id="1.20.58.390">
    <property type="entry name" value="Neurotransmitter-gated ion-channel transmembrane domain"/>
    <property type="match status" value="2"/>
</dbReference>
<comment type="caution">
    <text evidence="20">The sequence shown here is derived from an EMBL/GenBank/DDBJ whole genome shotgun (WGS) entry which is preliminary data.</text>
</comment>
<dbReference type="InterPro" id="IPR038050">
    <property type="entry name" value="Neuro_actylchol_rec"/>
</dbReference>
<feature type="transmembrane region" description="Helical" evidence="18">
    <location>
        <begin position="201"/>
        <end position="221"/>
    </location>
</feature>
<sequence length="251" mass="28262">MILDTFSICVTVVVLNVHFRSPQTHVMAPWVKRVFIHILPRLLVMRRPHYQLDRRTLGSSHHRVMVRTCNGLELREPGLYGDSGDFEDSGNDVFPSASSRDELTPRELEAGALNPCRIHGMTPPPNLGFHLGHHDLGHDIPVGSSCLEDNICNSSHPWHHCPEVHKAIDGVRFIADHTRREEDSTRVKEDWKYVAMVLDRLFLWIFTLAVLVGTAGIILQAPTLYDTRVPIDVRLSEIATTTGKPHVAPSL</sequence>
<keyword evidence="9 18" id="KW-0472">Membrane</keyword>
<keyword evidence="12" id="KW-0325">Glycoprotein</keyword>
<dbReference type="GO" id="GO:0007271">
    <property type="term" value="P:synaptic transmission, cholinergic"/>
    <property type="evidence" value="ECO:0007669"/>
    <property type="project" value="UniProtKB-ARBA"/>
</dbReference>
<keyword evidence="2" id="KW-0813">Transport</keyword>
<comment type="similarity">
    <text evidence="1">Belongs to the ligand-gated ion channel (TC 1.A.9) family. Acetylcholine receptor (TC 1.A.9.1) subfamily.</text>
</comment>
<keyword evidence="21" id="KW-1185">Reference proteome</keyword>
<evidence type="ECO:0000256" key="3">
    <source>
        <dbReference type="ARBA" id="ARBA00022475"/>
    </source>
</evidence>
<dbReference type="GO" id="GO:0045211">
    <property type="term" value="C:postsynaptic membrane"/>
    <property type="evidence" value="ECO:0007669"/>
    <property type="project" value="UniProtKB-SubCell"/>
</dbReference>
<evidence type="ECO:0000256" key="13">
    <source>
        <dbReference type="ARBA" id="ARBA00023257"/>
    </source>
</evidence>
<evidence type="ECO:0000256" key="16">
    <source>
        <dbReference type="ARBA" id="ARBA00034104"/>
    </source>
</evidence>
<comment type="subcellular location">
    <subcellularLocation>
        <location evidence="16">Postsynaptic cell membrane</location>
        <topology evidence="16">Multi-pass membrane protein</topology>
    </subcellularLocation>
</comment>